<organism evidence="1">
    <name type="scientific">Thermodesulforhabdus norvegica</name>
    <dbReference type="NCBI Taxonomy" id="39841"/>
    <lineage>
        <taxon>Bacteria</taxon>
        <taxon>Pseudomonadati</taxon>
        <taxon>Thermodesulfobacteriota</taxon>
        <taxon>Syntrophobacteria</taxon>
        <taxon>Syntrophobacterales</taxon>
        <taxon>Thermodesulforhabdaceae</taxon>
        <taxon>Thermodesulforhabdus</taxon>
    </lineage>
</organism>
<name>A0A7C0WVI3_9BACT</name>
<gene>
    <name evidence="1" type="ORF">ENG14_06495</name>
</gene>
<dbReference type="EMBL" id="DQZW01000306">
    <property type="protein sequence ID" value="HDL90535.1"/>
    <property type="molecule type" value="Genomic_DNA"/>
</dbReference>
<protein>
    <submittedName>
        <fullName evidence="1">Uncharacterized protein</fullName>
    </submittedName>
</protein>
<dbReference type="AlphaFoldDB" id="A0A7C0WVI3"/>
<dbReference type="Proteomes" id="UP000886355">
    <property type="component" value="Unassembled WGS sequence"/>
</dbReference>
<feature type="non-terminal residue" evidence="1">
    <location>
        <position position="80"/>
    </location>
</feature>
<comment type="caution">
    <text evidence="1">The sequence shown here is derived from an EMBL/GenBank/DDBJ whole genome shotgun (WGS) entry which is preliminary data.</text>
</comment>
<proteinExistence type="predicted"/>
<accession>A0A7C0WVI3</accession>
<evidence type="ECO:0000313" key="1">
    <source>
        <dbReference type="EMBL" id="HDL90535.1"/>
    </source>
</evidence>
<reference evidence="1" key="1">
    <citation type="journal article" date="2020" name="mSystems">
        <title>Genome- and Community-Level Interaction Insights into Carbon Utilization and Element Cycling Functions of Hydrothermarchaeota in Hydrothermal Sediment.</title>
        <authorList>
            <person name="Zhou Z."/>
            <person name="Liu Y."/>
            <person name="Xu W."/>
            <person name="Pan J."/>
            <person name="Luo Z.H."/>
            <person name="Li M."/>
        </authorList>
    </citation>
    <scope>NUCLEOTIDE SEQUENCE [LARGE SCALE GENOMIC DNA]</scope>
    <source>
        <strain evidence="1">HyVt-19</strain>
    </source>
</reference>
<sequence>MVVAERKPIKEILAMMADYKKILLVGCKGCVTVCCAGGTKEVGILASALRIAKKKEGKPFEVIEKTLERQCDPEYIEQVA</sequence>